<dbReference type="SMART" id="SM00448">
    <property type="entry name" value="REC"/>
    <property type="match status" value="1"/>
</dbReference>
<keyword evidence="3" id="KW-0238">DNA-binding</keyword>
<feature type="modified residue" description="4-aspartylphosphate" evidence="5">
    <location>
        <position position="56"/>
    </location>
</feature>
<dbReference type="OrthoDB" id="9808843at2"/>
<dbReference type="PANTHER" id="PTHR43214:SF24">
    <property type="entry name" value="TRANSCRIPTIONAL REGULATORY PROTEIN NARL-RELATED"/>
    <property type="match status" value="1"/>
</dbReference>
<dbReference type="Proteomes" id="UP000032120">
    <property type="component" value="Unassembled WGS sequence"/>
</dbReference>
<dbReference type="InterPro" id="IPR058245">
    <property type="entry name" value="NreC/VraR/RcsB-like_REC"/>
</dbReference>
<keyword evidence="4" id="KW-0804">Transcription</keyword>
<dbReference type="SMART" id="SM00421">
    <property type="entry name" value="HTH_LUXR"/>
    <property type="match status" value="1"/>
</dbReference>
<evidence type="ECO:0000313" key="8">
    <source>
        <dbReference type="EMBL" id="KIP53760.1"/>
    </source>
</evidence>
<sequence length="215" mass="22085">MSETRLLIVDDQTAIRDALAVMLDLDPAVSVVGTAATGEESLAQAAALSPDVVLMDLNMPGMGGVAATAALTAEHPGLAVVVLTSFEDDASILSALQAGARGYLTKDADRGVILQAVQSAKAGNAVLDPGVQLRLLALASRRPMVPAPAPVQLTSREREILDLIGQGLRNGDIAAALSISEATVKTHINNLFTKADLHSRADAVRLALALAGPAE</sequence>
<dbReference type="GO" id="GO:0006355">
    <property type="term" value="P:regulation of DNA-templated transcription"/>
    <property type="evidence" value="ECO:0007669"/>
    <property type="project" value="InterPro"/>
</dbReference>
<dbReference type="PROSITE" id="PS50110">
    <property type="entry name" value="RESPONSE_REGULATORY"/>
    <property type="match status" value="1"/>
</dbReference>
<dbReference type="Pfam" id="PF00072">
    <property type="entry name" value="Response_reg"/>
    <property type="match status" value="1"/>
</dbReference>
<evidence type="ECO:0000256" key="5">
    <source>
        <dbReference type="PROSITE-ProRule" id="PRU00169"/>
    </source>
</evidence>
<evidence type="ECO:0000256" key="1">
    <source>
        <dbReference type="ARBA" id="ARBA00022553"/>
    </source>
</evidence>
<dbReference type="RefSeq" id="WP_042542506.1">
    <property type="nucleotide sequence ID" value="NZ_JXSQ01000001.1"/>
</dbReference>
<dbReference type="InterPro" id="IPR039420">
    <property type="entry name" value="WalR-like"/>
</dbReference>
<dbReference type="EMBL" id="JXSQ01000001">
    <property type="protein sequence ID" value="KIP53760.1"/>
    <property type="molecule type" value="Genomic_DNA"/>
</dbReference>
<dbReference type="InterPro" id="IPR001789">
    <property type="entry name" value="Sig_transdc_resp-reg_receiver"/>
</dbReference>
<evidence type="ECO:0000256" key="4">
    <source>
        <dbReference type="ARBA" id="ARBA00023163"/>
    </source>
</evidence>
<keyword evidence="1 5" id="KW-0597">Phosphoprotein</keyword>
<dbReference type="InterPro" id="IPR011006">
    <property type="entry name" value="CheY-like_superfamily"/>
</dbReference>
<dbReference type="PRINTS" id="PR00038">
    <property type="entry name" value="HTHLUXR"/>
</dbReference>
<dbReference type="SUPFAM" id="SSF52172">
    <property type="entry name" value="CheY-like"/>
    <property type="match status" value="1"/>
</dbReference>
<gene>
    <name evidence="8" type="ORF">SD72_00715</name>
</gene>
<dbReference type="CDD" id="cd06170">
    <property type="entry name" value="LuxR_C_like"/>
    <property type="match status" value="1"/>
</dbReference>
<proteinExistence type="predicted"/>
<evidence type="ECO:0000256" key="3">
    <source>
        <dbReference type="ARBA" id="ARBA00023125"/>
    </source>
</evidence>
<comment type="caution">
    <text evidence="8">The sequence shown here is derived from an EMBL/GenBank/DDBJ whole genome shotgun (WGS) entry which is preliminary data.</text>
</comment>
<name>A0A0D0H969_9MICO</name>
<organism evidence="8 9">
    <name type="scientific">Leucobacter komagatae</name>
    <dbReference type="NCBI Taxonomy" id="55969"/>
    <lineage>
        <taxon>Bacteria</taxon>
        <taxon>Bacillati</taxon>
        <taxon>Actinomycetota</taxon>
        <taxon>Actinomycetes</taxon>
        <taxon>Micrococcales</taxon>
        <taxon>Microbacteriaceae</taxon>
        <taxon>Leucobacter</taxon>
    </lineage>
</organism>
<accession>A0A0D0H969</accession>
<dbReference type="GO" id="GO:0003677">
    <property type="term" value="F:DNA binding"/>
    <property type="evidence" value="ECO:0007669"/>
    <property type="project" value="UniProtKB-KW"/>
</dbReference>
<dbReference type="Pfam" id="PF00196">
    <property type="entry name" value="GerE"/>
    <property type="match status" value="1"/>
</dbReference>
<dbReference type="CDD" id="cd17535">
    <property type="entry name" value="REC_NarL-like"/>
    <property type="match status" value="1"/>
</dbReference>
<dbReference type="SUPFAM" id="SSF46894">
    <property type="entry name" value="C-terminal effector domain of the bipartite response regulators"/>
    <property type="match status" value="1"/>
</dbReference>
<keyword evidence="9" id="KW-1185">Reference proteome</keyword>
<keyword evidence="2" id="KW-0805">Transcription regulation</keyword>
<evidence type="ECO:0000259" key="7">
    <source>
        <dbReference type="PROSITE" id="PS50110"/>
    </source>
</evidence>
<dbReference type="GO" id="GO:0000160">
    <property type="term" value="P:phosphorelay signal transduction system"/>
    <property type="evidence" value="ECO:0007669"/>
    <property type="project" value="InterPro"/>
</dbReference>
<evidence type="ECO:0000256" key="2">
    <source>
        <dbReference type="ARBA" id="ARBA00023015"/>
    </source>
</evidence>
<dbReference type="InterPro" id="IPR016032">
    <property type="entry name" value="Sig_transdc_resp-reg_C-effctor"/>
</dbReference>
<dbReference type="Gene3D" id="3.40.50.2300">
    <property type="match status" value="1"/>
</dbReference>
<dbReference type="PROSITE" id="PS00622">
    <property type="entry name" value="HTH_LUXR_1"/>
    <property type="match status" value="1"/>
</dbReference>
<dbReference type="InterPro" id="IPR000792">
    <property type="entry name" value="Tscrpt_reg_LuxR_C"/>
</dbReference>
<dbReference type="AlphaFoldDB" id="A0A0D0H969"/>
<feature type="domain" description="Response regulatory" evidence="7">
    <location>
        <begin position="5"/>
        <end position="121"/>
    </location>
</feature>
<dbReference type="PANTHER" id="PTHR43214">
    <property type="entry name" value="TWO-COMPONENT RESPONSE REGULATOR"/>
    <property type="match status" value="1"/>
</dbReference>
<evidence type="ECO:0000259" key="6">
    <source>
        <dbReference type="PROSITE" id="PS50043"/>
    </source>
</evidence>
<feature type="domain" description="HTH luxR-type" evidence="6">
    <location>
        <begin position="146"/>
        <end position="211"/>
    </location>
</feature>
<reference evidence="8 9" key="1">
    <citation type="submission" date="2015-01" db="EMBL/GenBank/DDBJ databases">
        <title>Draft genome sequence of Leucobacter komagatae strain VKM ST2845.</title>
        <authorList>
            <person name="Karlyshev A.V."/>
            <person name="Kudryashova E.B."/>
        </authorList>
    </citation>
    <scope>NUCLEOTIDE SEQUENCE [LARGE SCALE GENOMIC DNA]</scope>
    <source>
        <strain evidence="8 9">VKM ST2845</strain>
    </source>
</reference>
<dbReference type="PROSITE" id="PS50043">
    <property type="entry name" value="HTH_LUXR_2"/>
    <property type="match status" value="1"/>
</dbReference>
<protein>
    <submittedName>
        <fullName evidence="8">LuxR family transcriptional regulator</fullName>
    </submittedName>
</protein>
<evidence type="ECO:0000313" key="9">
    <source>
        <dbReference type="Proteomes" id="UP000032120"/>
    </source>
</evidence>